<reference evidence="3" key="1">
    <citation type="submission" date="2020-11" db="EMBL/GenBank/DDBJ databases">
        <authorList>
            <consortium name="DOE Joint Genome Institute"/>
            <person name="Ahrendt S."/>
            <person name="Riley R."/>
            <person name="Andreopoulos W."/>
            <person name="Labutti K."/>
            <person name="Pangilinan J."/>
            <person name="Ruiz-Duenas F.J."/>
            <person name="Barrasa J.M."/>
            <person name="Sanchez-Garcia M."/>
            <person name="Camarero S."/>
            <person name="Miyauchi S."/>
            <person name="Serrano A."/>
            <person name="Linde D."/>
            <person name="Babiker R."/>
            <person name="Drula E."/>
            <person name="Ayuso-Fernandez I."/>
            <person name="Pacheco R."/>
            <person name="Padilla G."/>
            <person name="Ferreira P."/>
            <person name="Barriuso J."/>
            <person name="Kellner H."/>
            <person name="Castanera R."/>
            <person name="Alfaro M."/>
            <person name="Ramirez L."/>
            <person name="Pisabarro A.G."/>
            <person name="Kuo A."/>
            <person name="Tritt A."/>
            <person name="Lipzen A."/>
            <person name="He G."/>
            <person name="Yan M."/>
            <person name="Ng V."/>
            <person name="Cullen D."/>
            <person name="Martin F."/>
            <person name="Rosso M.-N."/>
            <person name="Henrissat B."/>
            <person name="Hibbett D."/>
            <person name="Martinez A.T."/>
            <person name="Grigoriev I.V."/>
        </authorList>
    </citation>
    <scope>NUCLEOTIDE SEQUENCE</scope>
    <source>
        <strain evidence="3">CBS 506.95</strain>
    </source>
</reference>
<organism evidence="3 4">
    <name type="scientific">Crepidotus variabilis</name>
    <dbReference type="NCBI Taxonomy" id="179855"/>
    <lineage>
        <taxon>Eukaryota</taxon>
        <taxon>Fungi</taxon>
        <taxon>Dikarya</taxon>
        <taxon>Basidiomycota</taxon>
        <taxon>Agaricomycotina</taxon>
        <taxon>Agaricomycetes</taxon>
        <taxon>Agaricomycetidae</taxon>
        <taxon>Agaricales</taxon>
        <taxon>Agaricineae</taxon>
        <taxon>Crepidotaceae</taxon>
        <taxon>Crepidotus</taxon>
    </lineage>
</organism>
<protein>
    <recommendedName>
        <fullName evidence="2">Hyaluronan/mRNA-binding protein domain-containing protein</fullName>
    </recommendedName>
</protein>
<feature type="compositionally biased region" description="Basic and acidic residues" evidence="1">
    <location>
        <begin position="42"/>
        <end position="69"/>
    </location>
</feature>
<feature type="compositionally biased region" description="Basic and acidic residues" evidence="1">
    <location>
        <begin position="1"/>
        <end position="22"/>
    </location>
</feature>
<comment type="caution">
    <text evidence="3">The sequence shown here is derived from an EMBL/GenBank/DDBJ whole genome shotgun (WGS) entry which is preliminary data.</text>
</comment>
<evidence type="ECO:0000313" key="3">
    <source>
        <dbReference type="EMBL" id="KAF9531072.1"/>
    </source>
</evidence>
<dbReference type="AlphaFoldDB" id="A0A9P6ELN1"/>
<dbReference type="OrthoDB" id="2562681at2759"/>
<feature type="compositionally biased region" description="Low complexity" evidence="1">
    <location>
        <begin position="107"/>
        <end position="123"/>
    </location>
</feature>
<feature type="region of interest" description="Disordered" evidence="1">
    <location>
        <begin position="1"/>
        <end position="84"/>
    </location>
</feature>
<proteinExistence type="predicted"/>
<dbReference type="Pfam" id="PF04774">
    <property type="entry name" value="HABP4_PAI-RBP1"/>
    <property type="match status" value="1"/>
</dbReference>
<name>A0A9P6ELN1_9AGAR</name>
<dbReference type="EMBL" id="MU157836">
    <property type="protein sequence ID" value="KAF9531072.1"/>
    <property type="molecule type" value="Genomic_DNA"/>
</dbReference>
<evidence type="ECO:0000313" key="4">
    <source>
        <dbReference type="Proteomes" id="UP000807306"/>
    </source>
</evidence>
<gene>
    <name evidence="3" type="ORF">CPB83DRAFT_849275</name>
</gene>
<feature type="region of interest" description="Disordered" evidence="1">
    <location>
        <begin position="107"/>
        <end position="136"/>
    </location>
</feature>
<evidence type="ECO:0000256" key="1">
    <source>
        <dbReference type="SAM" id="MobiDB-lite"/>
    </source>
</evidence>
<dbReference type="InterPro" id="IPR006861">
    <property type="entry name" value="HABP4_PAIRBP1-bd"/>
</dbReference>
<keyword evidence="4" id="KW-1185">Reference proteome</keyword>
<dbReference type="Proteomes" id="UP000807306">
    <property type="component" value="Unassembled WGS sequence"/>
</dbReference>
<accession>A0A9P6ELN1</accession>
<evidence type="ECO:0000259" key="2">
    <source>
        <dbReference type="Pfam" id="PF04774"/>
    </source>
</evidence>
<sequence length="136" mass="14773">MTRTERAAYPRAVNKDRSESRSGLDTSLRKSGAGQHNWGSLADERRIETDAARDEAEERASSPEADDAKPSLSRTSSISDEELEKARKYRKNALKKGAVDLTQIARTSAAVSGSPPSPVSATSLARRLSRENTKSV</sequence>
<feature type="domain" description="Hyaluronan/mRNA-binding protein" evidence="2">
    <location>
        <begin position="20"/>
        <end position="81"/>
    </location>
</feature>